<dbReference type="PANTHER" id="PTHR13193:SF0">
    <property type="entry name" value="PAT COMPLEX SUBUNIT ASTERIX"/>
    <property type="match status" value="1"/>
</dbReference>
<protein>
    <submittedName>
        <fullName evidence="7">Asterix</fullName>
    </submittedName>
</protein>
<keyword evidence="8" id="KW-1185">Reference proteome</keyword>
<feature type="transmembrane region" description="Helical" evidence="6">
    <location>
        <begin position="75"/>
        <end position="92"/>
    </location>
</feature>
<dbReference type="InterPro" id="IPR005351">
    <property type="entry name" value="ASTER"/>
</dbReference>
<evidence type="ECO:0000256" key="2">
    <source>
        <dbReference type="ARBA" id="ARBA00009066"/>
    </source>
</evidence>
<comment type="similarity">
    <text evidence="2">Belongs to the Asterix family.</text>
</comment>
<evidence type="ECO:0000256" key="3">
    <source>
        <dbReference type="ARBA" id="ARBA00022692"/>
    </source>
</evidence>
<dbReference type="GO" id="GO:0044183">
    <property type="term" value="F:protein folding chaperone"/>
    <property type="evidence" value="ECO:0007669"/>
    <property type="project" value="InterPro"/>
</dbReference>
<dbReference type="EMBL" id="REGN01001902">
    <property type="protein sequence ID" value="RNA31741.1"/>
    <property type="molecule type" value="Genomic_DNA"/>
</dbReference>
<dbReference type="Pfam" id="PF03669">
    <property type="entry name" value="ASTER"/>
    <property type="match status" value="1"/>
</dbReference>
<evidence type="ECO:0000256" key="6">
    <source>
        <dbReference type="SAM" id="Phobius"/>
    </source>
</evidence>
<keyword evidence="3 6" id="KW-0812">Transmembrane</keyword>
<evidence type="ECO:0000256" key="5">
    <source>
        <dbReference type="ARBA" id="ARBA00023136"/>
    </source>
</evidence>
<reference evidence="7 8" key="1">
    <citation type="journal article" date="2018" name="Sci. Rep.">
        <title>Genomic signatures of local adaptation to the degree of environmental predictability in rotifers.</title>
        <authorList>
            <person name="Franch-Gras L."/>
            <person name="Hahn C."/>
            <person name="Garcia-Roger E.M."/>
            <person name="Carmona M.J."/>
            <person name="Serra M."/>
            <person name="Gomez A."/>
        </authorList>
    </citation>
    <scope>NUCLEOTIDE SEQUENCE [LARGE SCALE GENOMIC DNA]</scope>
    <source>
        <strain evidence="7">HYR1</strain>
    </source>
</reference>
<gene>
    <name evidence="7" type="ORF">BpHYR1_001101</name>
</gene>
<keyword evidence="5 6" id="KW-0472">Membrane</keyword>
<comment type="caution">
    <text evidence="7">The sequence shown here is derived from an EMBL/GenBank/DDBJ whole genome shotgun (WGS) entry which is preliminary data.</text>
</comment>
<evidence type="ECO:0000313" key="7">
    <source>
        <dbReference type="EMBL" id="RNA31741.1"/>
    </source>
</evidence>
<proteinExistence type="inferred from homology"/>
<dbReference type="STRING" id="10195.A0A3M7S7I5"/>
<dbReference type="AlphaFoldDB" id="A0A3M7S7I5"/>
<evidence type="ECO:0000256" key="4">
    <source>
        <dbReference type="ARBA" id="ARBA00022989"/>
    </source>
</evidence>
<dbReference type="PANTHER" id="PTHR13193">
    <property type="entry name" value="CGI-140"/>
    <property type="match status" value="1"/>
</dbReference>
<organism evidence="7 8">
    <name type="scientific">Brachionus plicatilis</name>
    <name type="common">Marine rotifer</name>
    <name type="synonym">Brachionus muelleri</name>
    <dbReference type="NCBI Taxonomy" id="10195"/>
    <lineage>
        <taxon>Eukaryota</taxon>
        <taxon>Metazoa</taxon>
        <taxon>Spiralia</taxon>
        <taxon>Gnathifera</taxon>
        <taxon>Rotifera</taxon>
        <taxon>Eurotatoria</taxon>
        <taxon>Monogononta</taxon>
        <taxon>Pseudotrocha</taxon>
        <taxon>Ploima</taxon>
        <taxon>Brachionidae</taxon>
        <taxon>Brachionus</taxon>
    </lineage>
</organism>
<accession>A0A3M7S7I5</accession>
<keyword evidence="4 6" id="KW-1133">Transmembrane helix</keyword>
<evidence type="ECO:0000313" key="8">
    <source>
        <dbReference type="Proteomes" id="UP000276133"/>
    </source>
</evidence>
<dbReference type="GO" id="GO:0005789">
    <property type="term" value="C:endoplasmic reticulum membrane"/>
    <property type="evidence" value="ECO:0007669"/>
    <property type="project" value="InterPro"/>
</dbReference>
<dbReference type="OrthoDB" id="284718at2759"/>
<comment type="subcellular location">
    <subcellularLocation>
        <location evidence="1">Membrane</location>
    </subcellularLocation>
</comment>
<sequence length="102" mass="11713">MTSIDLRRNDKIKRFKSSYTLQFSDDNLQEYMNVMGMIFSMCGLMMKVKWCAWISVLCSFIGFANARGGDDSKQIFSCFMLSISAVVMSYLQNPTPMTLPFM</sequence>
<dbReference type="GO" id="GO:0045048">
    <property type="term" value="P:protein insertion into ER membrane"/>
    <property type="evidence" value="ECO:0007669"/>
    <property type="project" value="InterPro"/>
</dbReference>
<dbReference type="Proteomes" id="UP000276133">
    <property type="component" value="Unassembled WGS sequence"/>
</dbReference>
<evidence type="ECO:0000256" key="1">
    <source>
        <dbReference type="ARBA" id="ARBA00004370"/>
    </source>
</evidence>
<name>A0A3M7S7I5_BRAPC</name>
<feature type="transmembrane region" description="Helical" evidence="6">
    <location>
        <begin position="37"/>
        <end position="63"/>
    </location>
</feature>